<name>A0ABR7HKC9_9FIRM</name>
<dbReference type="Gene3D" id="1.10.10.10">
    <property type="entry name" value="Winged helix-like DNA-binding domain superfamily/Winged helix DNA-binding domain"/>
    <property type="match status" value="1"/>
</dbReference>
<evidence type="ECO:0000259" key="5">
    <source>
        <dbReference type="PROSITE" id="PS50110"/>
    </source>
</evidence>
<keyword evidence="4" id="KW-0597">Phosphoprotein</keyword>
<protein>
    <recommendedName>
        <fullName evidence="1">Stage 0 sporulation protein A homolog</fullName>
    </recommendedName>
</protein>
<accession>A0ABR7HKC9</accession>
<evidence type="ECO:0000313" key="6">
    <source>
        <dbReference type="EMBL" id="MBC5727936.1"/>
    </source>
</evidence>
<proteinExistence type="predicted"/>
<dbReference type="InterPro" id="IPR014879">
    <property type="entry name" value="Spo0A_C"/>
</dbReference>
<evidence type="ECO:0000256" key="3">
    <source>
        <dbReference type="ARBA" id="ARBA00024867"/>
    </source>
</evidence>
<evidence type="ECO:0000256" key="4">
    <source>
        <dbReference type="PROSITE-ProRule" id="PRU00169"/>
    </source>
</evidence>
<dbReference type="InterPro" id="IPR001789">
    <property type="entry name" value="Sig_transdc_resp-reg_receiver"/>
</dbReference>
<reference evidence="6 7" key="1">
    <citation type="submission" date="2020-08" db="EMBL/GenBank/DDBJ databases">
        <title>Genome public.</title>
        <authorList>
            <person name="Liu C."/>
            <person name="Sun Q."/>
        </authorList>
    </citation>
    <scope>NUCLEOTIDE SEQUENCE [LARGE SCALE GENOMIC DNA]</scope>
    <source>
        <strain evidence="6 7">NSJ-71</strain>
    </source>
</reference>
<keyword evidence="7" id="KW-1185">Reference proteome</keyword>
<dbReference type="Pfam" id="PF00072">
    <property type="entry name" value="Response_reg"/>
    <property type="match status" value="1"/>
</dbReference>
<dbReference type="RefSeq" id="WP_186935170.1">
    <property type="nucleotide sequence ID" value="NZ_JACOPS010000002.1"/>
</dbReference>
<dbReference type="CDD" id="cd00156">
    <property type="entry name" value="REC"/>
    <property type="match status" value="1"/>
</dbReference>
<dbReference type="SUPFAM" id="SSF46894">
    <property type="entry name" value="C-terminal effector domain of the bipartite response regulators"/>
    <property type="match status" value="1"/>
</dbReference>
<evidence type="ECO:0000313" key="7">
    <source>
        <dbReference type="Proteomes" id="UP000636755"/>
    </source>
</evidence>
<comment type="function">
    <text evidence="3">May play the central regulatory role in sporulation. It may be an element of the effector pathway responsible for the activation of sporulation genes in response to nutritional stress. Spo0A may act in concert with spo0H (a sigma factor) to control the expression of some genes that are critical to the sporulation process.</text>
</comment>
<feature type="domain" description="Response regulatory" evidence="5">
    <location>
        <begin position="5"/>
        <end position="125"/>
    </location>
</feature>
<comment type="caution">
    <text evidence="6">The sequence shown here is derived from an EMBL/GenBank/DDBJ whole genome shotgun (WGS) entry which is preliminary data.</text>
</comment>
<dbReference type="PROSITE" id="PS50110">
    <property type="entry name" value="RESPONSE_REGULATORY"/>
    <property type="match status" value="1"/>
</dbReference>
<evidence type="ECO:0000256" key="2">
    <source>
        <dbReference type="ARBA" id="ARBA00023125"/>
    </source>
</evidence>
<evidence type="ECO:0000256" key="1">
    <source>
        <dbReference type="ARBA" id="ARBA00018672"/>
    </source>
</evidence>
<dbReference type="InterPro" id="IPR011006">
    <property type="entry name" value="CheY-like_superfamily"/>
</dbReference>
<organism evidence="6 7">
    <name type="scientific">Ruminococcus intestinalis</name>
    <dbReference type="NCBI Taxonomy" id="2763066"/>
    <lineage>
        <taxon>Bacteria</taxon>
        <taxon>Bacillati</taxon>
        <taxon>Bacillota</taxon>
        <taxon>Clostridia</taxon>
        <taxon>Eubacteriales</taxon>
        <taxon>Oscillospiraceae</taxon>
        <taxon>Ruminococcus</taxon>
    </lineage>
</organism>
<sequence length="259" mass="29061">MNKVNLLIVEDDNNTVEEYKSDIKGFENFYIVGTTNNSSKAVEMVKEYCPHAVILDLELHQGSGNGLLFLKGLSELALPNKPFILVVTNNISNVTHSIARNLGADFIITKNQNDFSCKMVLEFLNSIVQTTLTSNFSSPSAAKAAERISNSEIIRNKISVELDLIGISPKLKGRNYLADAIEITCNQRVTNLCSIVAQKYKKTDASVERAMQTAINHAWRNTDIESLERYYTTYINPQKGVPTVMEFIYYYSSKIKKSL</sequence>
<dbReference type="InterPro" id="IPR016032">
    <property type="entry name" value="Sig_transdc_resp-reg_C-effctor"/>
</dbReference>
<dbReference type="InterPro" id="IPR036388">
    <property type="entry name" value="WH-like_DNA-bd_sf"/>
</dbReference>
<gene>
    <name evidence="6" type="ORF">H8R91_05265</name>
</gene>
<dbReference type="Proteomes" id="UP000636755">
    <property type="component" value="Unassembled WGS sequence"/>
</dbReference>
<dbReference type="EMBL" id="JACOPS010000002">
    <property type="protein sequence ID" value="MBC5727936.1"/>
    <property type="molecule type" value="Genomic_DNA"/>
</dbReference>
<dbReference type="Pfam" id="PF08769">
    <property type="entry name" value="Spo0A_C"/>
    <property type="match status" value="1"/>
</dbReference>
<dbReference type="SUPFAM" id="SSF52172">
    <property type="entry name" value="CheY-like"/>
    <property type="match status" value="1"/>
</dbReference>
<feature type="modified residue" description="4-aspartylphosphate" evidence="4">
    <location>
        <position position="56"/>
    </location>
</feature>
<dbReference type="Gene3D" id="3.40.50.2300">
    <property type="match status" value="1"/>
</dbReference>
<keyword evidence="2" id="KW-0238">DNA-binding</keyword>